<organism evidence="9 10">
    <name type="scientific">Nonomuraea rosea</name>
    <dbReference type="NCBI Taxonomy" id="638574"/>
    <lineage>
        <taxon>Bacteria</taxon>
        <taxon>Bacillati</taxon>
        <taxon>Actinomycetota</taxon>
        <taxon>Actinomycetes</taxon>
        <taxon>Streptosporangiales</taxon>
        <taxon>Streptosporangiaceae</taxon>
        <taxon>Nonomuraea</taxon>
    </lineage>
</organism>
<comment type="subcellular location">
    <subcellularLocation>
        <location evidence="1">Cell membrane</location>
        <topology evidence="1">Multi-pass membrane protein</topology>
    </subcellularLocation>
</comment>
<keyword evidence="3 7" id="KW-0812">Transmembrane</keyword>
<evidence type="ECO:0000256" key="6">
    <source>
        <dbReference type="ARBA" id="ARBA00038076"/>
    </source>
</evidence>
<feature type="transmembrane region" description="Helical" evidence="7">
    <location>
        <begin position="352"/>
        <end position="374"/>
    </location>
</feature>
<sequence>MSGLAGTFRGTGWSSSVWSTARAAMRRRRFQSAAIGFVVLIATTAVLMTLALLVAASAPFDQAFARQRGAHAVVTFDAAKVTDEQVARTATRAGVEDTAGPFGQAVLDVTKDWYQQAAGPLTVVGRADPGGPVDRVDIRIGRWATAPGEIVVNFADQGTPDPDLLGAEVVAEGARPFTVVGFATSMSQSAGAWVTPEQMTALRPQARQMLYRFTSASTDQQIRAGLAEAGQGLPAGVTTTVQSYLALKLAFSNVAGAYLPLLTVFGVLALGVCVLIVVNVVSGAVVSGYRHIGVLKALGFTPNQVMAVYLMMIGVPAVGGCVLGTLSGIMLAPPILTVAFSGVQAGNAVVGVSPWVSVACPPAMCALVALAALVPALRARRLPAAQAISAGSAPKAGRGLRTQRWLAAAPLPRSVSLGLGLPFARPGRTALTAAAVMLGVATATLATGASSTMIAAGNLGRTGGAVINVQVGGRPETGRPAPKLSDPRIEARLRALPGAKGVTARAFVQVQLAGYTLSRFANFYRGDRPPAFLSQIVEGRWPKGPREIVAGPRFLTQHGLRVGDRVTLRRDGRHVSAIIVGSLVDSDSRTVGATWPTAAELAPDAKPAEYYVQLAPDADPQAYMDAVRAADAGLNPSLVSSGSFATTAVVGMSSVFTALLAIVAALGVFNTVLLNVRERRRDLGILKAIGMTPRQVTVMTVTSAAWPGAVGGLLGIPFGMVAHRLLVDSVTVVVFPEPMKDVWHAPYLAALALTGIVIAVLGALIPARSAARSTVLRNE</sequence>
<protein>
    <recommendedName>
        <fullName evidence="8">ABC3 transporter permease C-terminal domain-containing protein</fullName>
    </recommendedName>
</protein>
<keyword evidence="5 7" id="KW-0472">Membrane</keyword>
<feature type="transmembrane region" description="Helical" evidence="7">
    <location>
        <begin position="307"/>
        <end position="332"/>
    </location>
</feature>
<name>A0ABP6ZG45_9ACTN</name>
<feature type="domain" description="ABC3 transporter permease C-terminal" evidence="8">
    <location>
        <begin position="655"/>
        <end position="773"/>
    </location>
</feature>
<keyword evidence="2" id="KW-1003">Cell membrane</keyword>
<evidence type="ECO:0000256" key="1">
    <source>
        <dbReference type="ARBA" id="ARBA00004651"/>
    </source>
</evidence>
<evidence type="ECO:0000256" key="7">
    <source>
        <dbReference type="SAM" id="Phobius"/>
    </source>
</evidence>
<feature type="transmembrane region" description="Helical" evidence="7">
    <location>
        <begin position="430"/>
        <end position="449"/>
    </location>
</feature>
<dbReference type="InterPro" id="IPR003838">
    <property type="entry name" value="ABC3_permease_C"/>
</dbReference>
<reference evidence="10" key="1">
    <citation type="journal article" date="2019" name="Int. J. Syst. Evol. Microbiol.">
        <title>The Global Catalogue of Microorganisms (GCM) 10K type strain sequencing project: providing services to taxonomists for standard genome sequencing and annotation.</title>
        <authorList>
            <consortium name="The Broad Institute Genomics Platform"/>
            <consortium name="The Broad Institute Genome Sequencing Center for Infectious Disease"/>
            <person name="Wu L."/>
            <person name="Ma J."/>
        </authorList>
    </citation>
    <scope>NUCLEOTIDE SEQUENCE [LARGE SCALE GENOMIC DNA]</scope>
    <source>
        <strain evidence="10">JCM 17326</strain>
    </source>
</reference>
<comment type="caution">
    <text evidence="9">The sequence shown here is derived from an EMBL/GenBank/DDBJ whole genome shotgun (WGS) entry which is preliminary data.</text>
</comment>
<keyword evidence="4 7" id="KW-1133">Transmembrane helix</keyword>
<accession>A0ABP6ZG45</accession>
<feature type="domain" description="ABC3 transporter permease C-terminal" evidence="8">
    <location>
        <begin position="264"/>
        <end position="383"/>
    </location>
</feature>
<evidence type="ECO:0000313" key="10">
    <source>
        <dbReference type="Proteomes" id="UP001500630"/>
    </source>
</evidence>
<evidence type="ECO:0000256" key="5">
    <source>
        <dbReference type="ARBA" id="ARBA00023136"/>
    </source>
</evidence>
<evidence type="ECO:0000256" key="2">
    <source>
        <dbReference type="ARBA" id="ARBA00022475"/>
    </source>
</evidence>
<evidence type="ECO:0000256" key="4">
    <source>
        <dbReference type="ARBA" id="ARBA00022989"/>
    </source>
</evidence>
<feature type="transmembrane region" description="Helical" evidence="7">
    <location>
        <begin position="742"/>
        <end position="767"/>
    </location>
</feature>
<keyword evidence="10" id="KW-1185">Reference proteome</keyword>
<feature type="transmembrane region" description="Helical" evidence="7">
    <location>
        <begin position="655"/>
        <end position="676"/>
    </location>
</feature>
<comment type="similarity">
    <text evidence="6">Belongs to the ABC-4 integral membrane protein family.</text>
</comment>
<dbReference type="Proteomes" id="UP001500630">
    <property type="component" value="Unassembled WGS sequence"/>
</dbReference>
<feature type="transmembrane region" description="Helical" evidence="7">
    <location>
        <begin position="696"/>
        <end position="722"/>
    </location>
</feature>
<dbReference type="PANTHER" id="PTHR30572:SF4">
    <property type="entry name" value="ABC TRANSPORTER PERMEASE YTRF"/>
    <property type="match status" value="1"/>
</dbReference>
<proteinExistence type="inferred from homology"/>
<dbReference type="PANTHER" id="PTHR30572">
    <property type="entry name" value="MEMBRANE COMPONENT OF TRANSPORTER-RELATED"/>
    <property type="match status" value="1"/>
</dbReference>
<evidence type="ECO:0000259" key="8">
    <source>
        <dbReference type="Pfam" id="PF02687"/>
    </source>
</evidence>
<dbReference type="EMBL" id="BAABDQ010000041">
    <property type="protein sequence ID" value="GAA3606013.1"/>
    <property type="molecule type" value="Genomic_DNA"/>
</dbReference>
<gene>
    <name evidence="9" type="ORF">GCM10022419_108580</name>
</gene>
<dbReference type="Pfam" id="PF02687">
    <property type="entry name" value="FtsX"/>
    <property type="match status" value="2"/>
</dbReference>
<feature type="transmembrane region" description="Helical" evidence="7">
    <location>
        <begin position="34"/>
        <end position="58"/>
    </location>
</feature>
<dbReference type="InterPro" id="IPR050250">
    <property type="entry name" value="Macrolide_Exporter_MacB"/>
</dbReference>
<evidence type="ECO:0000256" key="3">
    <source>
        <dbReference type="ARBA" id="ARBA00022692"/>
    </source>
</evidence>
<evidence type="ECO:0000313" key="9">
    <source>
        <dbReference type="EMBL" id="GAA3606013.1"/>
    </source>
</evidence>
<feature type="transmembrane region" description="Helical" evidence="7">
    <location>
        <begin position="257"/>
        <end position="286"/>
    </location>
</feature>